<protein>
    <submittedName>
        <fullName evidence="3">Uncharacterized protein</fullName>
    </submittedName>
</protein>
<feature type="transmembrane region" description="Helical" evidence="2">
    <location>
        <begin position="571"/>
        <end position="591"/>
    </location>
</feature>
<feature type="coiled-coil region" evidence="1">
    <location>
        <begin position="399"/>
        <end position="445"/>
    </location>
</feature>
<keyword evidence="1" id="KW-0175">Coiled coil</keyword>
<reference evidence="3" key="1">
    <citation type="journal article" date="2020" name="mSystems">
        <title>Genome- and Community-Level Interaction Insights into Carbon Utilization and Element Cycling Functions of Hydrothermarchaeota in Hydrothermal Sediment.</title>
        <authorList>
            <person name="Zhou Z."/>
            <person name="Liu Y."/>
            <person name="Xu W."/>
            <person name="Pan J."/>
            <person name="Luo Z.H."/>
            <person name="Li M."/>
        </authorList>
    </citation>
    <scope>NUCLEOTIDE SEQUENCE [LARGE SCALE GENOMIC DNA]</scope>
    <source>
        <strain evidence="3">HyVt-483</strain>
    </source>
</reference>
<dbReference type="EMBL" id="DRMH01000022">
    <property type="protein sequence ID" value="HFC97306.1"/>
    <property type="molecule type" value="Genomic_DNA"/>
</dbReference>
<keyword evidence="2" id="KW-0812">Transmembrane</keyword>
<dbReference type="AlphaFoldDB" id="A0A7C3H0C0"/>
<dbReference type="Proteomes" id="UP000886043">
    <property type="component" value="Unassembled WGS sequence"/>
</dbReference>
<proteinExistence type="predicted"/>
<accession>A0A7C3H0C0</accession>
<keyword evidence="2" id="KW-0472">Membrane</keyword>
<evidence type="ECO:0000256" key="1">
    <source>
        <dbReference type="SAM" id="Coils"/>
    </source>
</evidence>
<sequence length="631" mass="73244">MKEKLRLLFHDRLVSFLFAGREPDFRSLVIRSLSGVLPREGEAFILEAERFPELEKALSSLRRLFQLKENPFPFTLFPENKAPPWRRPGRIYISPALRRELEPKTSAFEFMVQFQEKDGLVEVKTPSTASPETLFAARDLLWVGKGEPCFYCDLSWHRTSACPALKERVPGEAFFSYLRLRLPDLGARISEPIEAQKLDSPELSGLYARYFYLLPSFLWVLFYRTTEGIHFAQIPLPREVVGQGGNLQIGLECLLQGDLPEAEQRFLTLEEEDYRALLGLAQVGILEADPEKAQYYLDQLSLEGLPPLVQAVVLTWKGRLQEWRRDYTSAEKNYALGRRADHSFHPAAFHRLRANILLGAEAPNLEALRAYLGYPLIYGLSFLEPVFLPVASELEKELLEMEESKQAEALSTLREAEDELHRVKGILSEEERAALEDRLRRLREEIYAGSFYRLEQVALQASELALELKGYTYRKIRELQNSLSEYYARYTRLRRYWHSYPYPGEARNLGYKLKEIGERLTRVEHRLGKDPVKDFPRIFKEFERLSRLLDEAEEEEKRLEARRIFRRQLEIFLKIFVLGETLLFILFFTLPSIVSSLFPQVLPALPLNLSTFIWCSLGVLLLSVLLALTRR</sequence>
<keyword evidence="2" id="KW-1133">Transmembrane helix</keyword>
<organism evidence="3">
    <name type="scientific">Thermosulfurimonas dismutans</name>
    <dbReference type="NCBI Taxonomy" id="999894"/>
    <lineage>
        <taxon>Bacteria</taxon>
        <taxon>Pseudomonadati</taxon>
        <taxon>Thermodesulfobacteriota</taxon>
        <taxon>Thermodesulfobacteria</taxon>
        <taxon>Thermodesulfobacteriales</taxon>
        <taxon>Thermodesulfobacteriaceae</taxon>
        <taxon>Thermosulfurimonas</taxon>
    </lineage>
</organism>
<feature type="transmembrane region" description="Helical" evidence="2">
    <location>
        <begin position="611"/>
        <end position="629"/>
    </location>
</feature>
<gene>
    <name evidence="3" type="ORF">ENJ40_02445</name>
</gene>
<evidence type="ECO:0000313" key="3">
    <source>
        <dbReference type="EMBL" id="HFC97306.1"/>
    </source>
</evidence>
<name>A0A7C3H0C0_9BACT</name>
<evidence type="ECO:0000256" key="2">
    <source>
        <dbReference type="SAM" id="Phobius"/>
    </source>
</evidence>
<comment type="caution">
    <text evidence="3">The sequence shown here is derived from an EMBL/GenBank/DDBJ whole genome shotgun (WGS) entry which is preliminary data.</text>
</comment>